<dbReference type="InterPro" id="IPR004276">
    <property type="entry name" value="GlycoTrans_28_N"/>
</dbReference>
<protein>
    <recommendedName>
        <fullName evidence="3">Glycosyltransferase family 28 N-terminal domain-containing protein</fullName>
    </recommendedName>
</protein>
<dbReference type="SUPFAM" id="SSF53756">
    <property type="entry name" value="UDP-Glycosyltransferase/glycogen phosphorylase"/>
    <property type="match status" value="1"/>
</dbReference>
<accession>X0Y234</accession>
<dbReference type="PANTHER" id="PTHR21015:SF22">
    <property type="entry name" value="GLYCOSYLTRANSFERASE"/>
    <property type="match status" value="1"/>
</dbReference>
<feature type="domain" description="Glycosyltransferase family 28 N-terminal" evidence="3">
    <location>
        <begin position="8"/>
        <end position="100"/>
    </location>
</feature>
<name>X0Y234_9ZZZZ</name>
<reference evidence="4" key="1">
    <citation type="journal article" date="2014" name="Front. Microbiol.">
        <title>High frequency of phylogenetically diverse reductive dehalogenase-homologous genes in deep subseafloor sedimentary metagenomes.</title>
        <authorList>
            <person name="Kawai M."/>
            <person name="Futagami T."/>
            <person name="Toyoda A."/>
            <person name="Takaki Y."/>
            <person name="Nishi S."/>
            <person name="Hori S."/>
            <person name="Arai W."/>
            <person name="Tsubouchi T."/>
            <person name="Morono Y."/>
            <person name="Uchiyama I."/>
            <person name="Ito T."/>
            <person name="Fujiyama A."/>
            <person name="Inagaki F."/>
            <person name="Takami H."/>
        </authorList>
    </citation>
    <scope>NUCLEOTIDE SEQUENCE</scope>
    <source>
        <strain evidence="4">Expedition CK06-06</strain>
    </source>
</reference>
<dbReference type="EMBL" id="BARS01041063">
    <property type="protein sequence ID" value="GAG41422.1"/>
    <property type="molecule type" value="Genomic_DNA"/>
</dbReference>
<organism evidence="4">
    <name type="scientific">marine sediment metagenome</name>
    <dbReference type="NCBI Taxonomy" id="412755"/>
    <lineage>
        <taxon>unclassified sequences</taxon>
        <taxon>metagenomes</taxon>
        <taxon>ecological metagenomes</taxon>
    </lineage>
</organism>
<comment type="caution">
    <text evidence="4">The sequence shown here is derived from an EMBL/GenBank/DDBJ whole genome shotgun (WGS) entry which is preliminary data.</text>
</comment>
<dbReference type="GO" id="GO:0016758">
    <property type="term" value="F:hexosyltransferase activity"/>
    <property type="evidence" value="ECO:0007669"/>
    <property type="project" value="InterPro"/>
</dbReference>
<dbReference type="GO" id="GO:0005975">
    <property type="term" value="P:carbohydrate metabolic process"/>
    <property type="evidence" value="ECO:0007669"/>
    <property type="project" value="InterPro"/>
</dbReference>
<evidence type="ECO:0000313" key="4">
    <source>
        <dbReference type="EMBL" id="GAG41422.1"/>
    </source>
</evidence>
<gene>
    <name evidence="4" type="ORF">S01H1_62511</name>
</gene>
<evidence type="ECO:0000256" key="2">
    <source>
        <dbReference type="ARBA" id="ARBA00022679"/>
    </source>
</evidence>
<keyword evidence="1" id="KW-0328">Glycosyltransferase</keyword>
<evidence type="ECO:0000256" key="1">
    <source>
        <dbReference type="ARBA" id="ARBA00022676"/>
    </source>
</evidence>
<feature type="non-terminal residue" evidence="4">
    <location>
        <position position="103"/>
    </location>
</feature>
<sequence length="103" mass="11358">MSDRKKLIYIACGGSAGHIFPGLALAEELTKRYGEGIKILFLTSDNKLAYSLFADSGFNFYALPLEGVKKRAIHEHPGFILSLFKGTLKSMGIIFANRPDCFV</sequence>
<keyword evidence="2" id="KW-0808">Transferase</keyword>
<dbReference type="Gene3D" id="3.40.50.2000">
    <property type="entry name" value="Glycogen Phosphorylase B"/>
    <property type="match status" value="1"/>
</dbReference>
<dbReference type="AlphaFoldDB" id="X0Y234"/>
<evidence type="ECO:0000259" key="3">
    <source>
        <dbReference type="Pfam" id="PF03033"/>
    </source>
</evidence>
<dbReference type="PANTHER" id="PTHR21015">
    <property type="entry name" value="UDP-N-ACETYLGLUCOSAMINE--N-ACETYLMURAMYL-(PENTAPEPTIDE) PYROPHOSPHORYL-UNDECAPRENOL N-ACETYLGLUCOSAMINE TRANSFERASE 1"/>
    <property type="match status" value="1"/>
</dbReference>
<dbReference type="Pfam" id="PF03033">
    <property type="entry name" value="Glyco_transf_28"/>
    <property type="match status" value="1"/>
</dbReference>
<proteinExistence type="predicted"/>